<reference evidence="3 4" key="1">
    <citation type="submission" date="2020-04" db="EMBL/GenBank/DDBJ databases">
        <title>Perkinsus olseni comparative genomics.</title>
        <authorList>
            <person name="Bogema D.R."/>
        </authorList>
    </citation>
    <scope>NUCLEOTIDE SEQUENCE [LARGE SCALE GENOMIC DNA]</scope>
    <source>
        <strain evidence="3">ATCC PRA-205</strain>
    </source>
</reference>
<keyword evidence="1" id="KW-0175">Coiled coil</keyword>
<gene>
    <name evidence="3" type="ORF">FOZ62_024595</name>
</gene>
<protein>
    <submittedName>
        <fullName evidence="3">Uncharacterized protein</fullName>
    </submittedName>
</protein>
<evidence type="ECO:0000256" key="1">
    <source>
        <dbReference type="SAM" id="Coils"/>
    </source>
</evidence>
<feature type="coiled-coil region" evidence="1">
    <location>
        <begin position="299"/>
        <end position="419"/>
    </location>
</feature>
<organism evidence="3 4">
    <name type="scientific">Perkinsus olseni</name>
    <name type="common">Perkinsus atlanticus</name>
    <dbReference type="NCBI Taxonomy" id="32597"/>
    <lineage>
        <taxon>Eukaryota</taxon>
        <taxon>Sar</taxon>
        <taxon>Alveolata</taxon>
        <taxon>Perkinsozoa</taxon>
        <taxon>Perkinsea</taxon>
        <taxon>Perkinsida</taxon>
        <taxon>Perkinsidae</taxon>
        <taxon>Perkinsus</taxon>
    </lineage>
</organism>
<evidence type="ECO:0000313" key="3">
    <source>
        <dbReference type="EMBL" id="KAF4727427.1"/>
    </source>
</evidence>
<feature type="non-terminal residue" evidence="3">
    <location>
        <position position="1"/>
    </location>
</feature>
<dbReference type="EMBL" id="JABANM010017638">
    <property type="protein sequence ID" value="KAF4727427.1"/>
    <property type="molecule type" value="Genomic_DNA"/>
</dbReference>
<sequence length="567" mass="64347">HHRCASGEEHQQEEPKEAEAARDKEIERLVESRVQEHVHRYDAVLRRVELMADQQRLMHRKYKDVTDRLAEAKAQLTTKSIDTEKLSKLESVASQTIELLTSDGGVQTENTASWTVGCQTAMDTMAKGTQVEVATLEARVGVARWTSIEGAPPACLQCPQLRKEICELRRALDDSHQVLATSERSCCQSQRVIHGLNKEVEELKASLMAAESRLKCRTRGVQTTRRLAVSSSSSLSLEERMMTDRLAAVLGKAEKMTANLIRSQSSSPPRSRMVMVTAPPPSRIAPKASSGNPWHLETVRTLREEIGNLRNEREQLKRDLTECREEKRVARVETSRRLADANEELRRLNKARNSRVIETERIDKANMMDEMTERVEELRRTKQKANQQEIKIRALREELRVARESVKEKERALLAAEAAGESRKGEADSEVVAKLKCCRRDLKSRDATINDLRKEISATKCHGIEAEARMNDSEMAEQMKSKAMEAQEALSRASRAEGEGKERESKLRVELERLKRQLEVTKAKLEQVTAEVHSLREQEARRAQEEAVTYFTAWFVAPSYMRCDAAG</sequence>
<dbReference type="AlphaFoldDB" id="A0A7J6S3B0"/>
<dbReference type="Proteomes" id="UP000574390">
    <property type="component" value="Unassembled WGS sequence"/>
</dbReference>
<evidence type="ECO:0000313" key="4">
    <source>
        <dbReference type="Proteomes" id="UP000574390"/>
    </source>
</evidence>
<accession>A0A7J6S3B0</accession>
<feature type="region of interest" description="Disordered" evidence="2">
    <location>
        <begin position="1"/>
        <end position="21"/>
    </location>
</feature>
<proteinExistence type="predicted"/>
<feature type="coiled-coil region" evidence="1">
    <location>
        <begin position="476"/>
        <end position="538"/>
    </location>
</feature>
<comment type="caution">
    <text evidence="3">The sequence shown here is derived from an EMBL/GenBank/DDBJ whole genome shotgun (WGS) entry which is preliminary data.</text>
</comment>
<evidence type="ECO:0000256" key="2">
    <source>
        <dbReference type="SAM" id="MobiDB-lite"/>
    </source>
</evidence>
<name>A0A7J6S3B0_PEROL</name>